<keyword evidence="1" id="KW-0479">Metal-binding</keyword>
<dbReference type="PROSITE" id="PS00028">
    <property type="entry name" value="ZINC_FINGER_C2H2_1"/>
    <property type="match status" value="3"/>
</dbReference>
<evidence type="ECO:0000256" key="3">
    <source>
        <dbReference type="ARBA" id="ARBA00022771"/>
    </source>
</evidence>
<dbReference type="PANTHER" id="PTHR24379">
    <property type="entry name" value="KRAB AND ZINC FINGER DOMAIN-CONTAINING"/>
    <property type="match status" value="1"/>
</dbReference>
<dbReference type="PANTHER" id="PTHR24379:SF121">
    <property type="entry name" value="C2H2-TYPE DOMAIN-CONTAINING PROTEIN"/>
    <property type="match status" value="1"/>
</dbReference>
<dbReference type="Proteomes" id="UP001152888">
    <property type="component" value="Unassembled WGS sequence"/>
</dbReference>
<feature type="domain" description="C2H2-type" evidence="6">
    <location>
        <begin position="284"/>
        <end position="311"/>
    </location>
</feature>
<evidence type="ECO:0000256" key="1">
    <source>
        <dbReference type="ARBA" id="ARBA00022723"/>
    </source>
</evidence>
<keyword evidence="4" id="KW-0862">Zinc</keyword>
<dbReference type="AlphaFoldDB" id="A0A9P0L8Y7"/>
<dbReference type="GO" id="GO:0008270">
    <property type="term" value="F:zinc ion binding"/>
    <property type="evidence" value="ECO:0007669"/>
    <property type="project" value="UniProtKB-KW"/>
</dbReference>
<dbReference type="EMBL" id="CAKOFQ010007002">
    <property type="protein sequence ID" value="CAH1986590.1"/>
    <property type="molecule type" value="Genomic_DNA"/>
</dbReference>
<dbReference type="PROSITE" id="PS50157">
    <property type="entry name" value="ZINC_FINGER_C2H2_2"/>
    <property type="match status" value="1"/>
</dbReference>
<keyword evidence="2" id="KW-0677">Repeat</keyword>
<evidence type="ECO:0000259" key="6">
    <source>
        <dbReference type="PROSITE" id="PS50157"/>
    </source>
</evidence>
<dbReference type="SUPFAM" id="SSF57667">
    <property type="entry name" value="beta-beta-alpha zinc fingers"/>
    <property type="match status" value="1"/>
</dbReference>
<dbReference type="OrthoDB" id="3561125at2759"/>
<sequence>MWNIEIKIKTEDESNVRGADSENGNVKVGLHDENVKTEVGSNMYSVDLENVECKNRKLETEISDTDSNMWHADLENVDMKVESDYGKVKTKIDSNMRNVNLEDGDTEIECKVKTETIETESKMCSAVSEYDFQFDDGILDTKNKIATSREFPERDLNCTSPGGHHYEENSNSYNCNYIDSYKFYLTCDRNTCIHCNEKFTTKIYLDDHTIRKHSKILECTFCTFTTTVKEFLAEHVLRHSETSTSHTRCMCIQCNATFKHKQSLDDHIIKKHPDCLATISSKIHECTYCTYKTTLKSHLNRHLLQHSEAEDSHKLFTCIHCDSSFKCNRSLGNHIINRHPDFAASVSSKIHTCPYCAYKTTSKASLTKHTLRYSEHSTCITCNSVFKIKNQLDDYTIKEDPDFISSDSSKILQCTLCTMKTNMKRSLE</sequence>
<comment type="caution">
    <text evidence="7">The sequence shown here is derived from an EMBL/GenBank/DDBJ whole genome shotgun (WGS) entry which is preliminary data.</text>
</comment>
<dbReference type="Gene3D" id="3.30.160.60">
    <property type="entry name" value="Classic Zinc Finger"/>
    <property type="match status" value="2"/>
</dbReference>
<accession>A0A9P0L8Y7</accession>
<evidence type="ECO:0000313" key="7">
    <source>
        <dbReference type="EMBL" id="CAH1986590.1"/>
    </source>
</evidence>
<keyword evidence="3 5" id="KW-0863">Zinc-finger</keyword>
<evidence type="ECO:0000313" key="8">
    <source>
        <dbReference type="Proteomes" id="UP001152888"/>
    </source>
</evidence>
<dbReference type="SMART" id="SM00355">
    <property type="entry name" value="ZnF_C2H2"/>
    <property type="match status" value="6"/>
</dbReference>
<dbReference type="InterPro" id="IPR013087">
    <property type="entry name" value="Znf_C2H2_type"/>
</dbReference>
<name>A0A9P0L8Y7_ACAOB</name>
<proteinExistence type="predicted"/>
<reference evidence="7" key="1">
    <citation type="submission" date="2022-03" db="EMBL/GenBank/DDBJ databases">
        <authorList>
            <person name="Sayadi A."/>
        </authorList>
    </citation>
    <scope>NUCLEOTIDE SEQUENCE</scope>
</reference>
<keyword evidence="8" id="KW-1185">Reference proteome</keyword>
<organism evidence="7 8">
    <name type="scientific">Acanthoscelides obtectus</name>
    <name type="common">Bean weevil</name>
    <name type="synonym">Bruchus obtectus</name>
    <dbReference type="NCBI Taxonomy" id="200917"/>
    <lineage>
        <taxon>Eukaryota</taxon>
        <taxon>Metazoa</taxon>
        <taxon>Ecdysozoa</taxon>
        <taxon>Arthropoda</taxon>
        <taxon>Hexapoda</taxon>
        <taxon>Insecta</taxon>
        <taxon>Pterygota</taxon>
        <taxon>Neoptera</taxon>
        <taxon>Endopterygota</taxon>
        <taxon>Coleoptera</taxon>
        <taxon>Polyphaga</taxon>
        <taxon>Cucujiformia</taxon>
        <taxon>Chrysomeloidea</taxon>
        <taxon>Chrysomelidae</taxon>
        <taxon>Bruchinae</taxon>
        <taxon>Bruchini</taxon>
        <taxon>Acanthoscelides</taxon>
    </lineage>
</organism>
<evidence type="ECO:0000256" key="4">
    <source>
        <dbReference type="ARBA" id="ARBA00022833"/>
    </source>
</evidence>
<dbReference type="InterPro" id="IPR036236">
    <property type="entry name" value="Znf_C2H2_sf"/>
</dbReference>
<gene>
    <name evidence="7" type="ORF">ACAOBT_LOCUS17336</name>
</gene>
<evidence type="ECO:0000256" key="2">
    <source>
        <dbReference type="ARBA" id="ARBA00022737"/>
    </source>
</evidence>
<protein>
    <recommendedName>
        <fullName evidence="6">C2H2-type domain-containing protein</fullName>
    </recommendedName>
</protein>
<evidence type="ECO:0000256" key="5">
    <source>
        <dbReference type="PROSITE-ProRule" id="PRU00042"/>
    </source>
</evidence>